<dbReference type="RefSeq" id="WP_322610024.1">
    <property type="nucleotide sequence ID" value="NZ_JARVCO010000012.1"/>
</dbReference>
<evidence type="ECO:0000313" key="4">
    <source>
        <dbReference type="Proteomes" id="UP001290861"/>
    </source>
</evidence>
<dbReference type="PANTHER" id="PTHR33987">
    <property type="entry name" value="CALCINEURIN-LIKE METALLO-PHOSPHOESTERASE SUPERFAMILY PROTEIN"/>
    <property type="match status" value="1"/>
</dbReference>
<accession>A0ABU5N1C1</accession>
<dbReference type="EMBL" id="JARVCO010000012">
    <property type="protein sequence ID" value="MDZ8120250.1"/>
    <property type="molecule type" value="Genomic_DNA"/>
</dbReference>
<organism evidence="3 4">
    <name type="scientific">Pontiella agarivorans</name>
    <dbReference type="NCBI Taxonomy" id="3038953"/>
    <lineage>
        <taxon>Bacteria</taxon>
        <taxon>Pseudomonadati</taxon>
        <taxon>Kiritimatiellota</taxon>
        <taxon>Kiritimatiellia</taxon>
        <taxon>Kiritimatiellales</taxon>
        <taxon>Pontiellaceae</taxon>
        <taxon>Pontiella</taxon>
    </lineage>
</organism>
<gene>
    <name evidence="3" type="ORF">P9H32_16590</name>
</gene>
<dbReference type="InterPro" id="IPR018946">
    <property type="entry name" value="PhoD-like_MPP"/>
</dbReference>
<evidence type="ECO:0000259" key="2">
    <source>
        <dbReference type="Pfam" id="PF25077"/>
    </source>
</evidence>
<reference evidence="3 4" key="1">
    <citation type="journal article" date="2024" name="Appl. Environ. Microbiol.">
        <title>Pontiella agarivorans sp. nov., a novel marine anaerobic bacterium capable of degrading macroalgal polysaccharides and fixing nitrogen.</title>
        <authorList>
            <person name="Liu N."/>
            <person name="Kivenson V."/>
            <person name="Peng X."/>
            <person name="Cui Z."/>
            <person name="Lankiewicz T.S."/>
            <person name="Gosselin K.M."/>
            <person name="English C.J."/>
            <person name="Blair E.M."/>
            <person name="O'Malley M.A."/>
            <person name="Valentine D.L."/>
        </authorList>
    </citation>
    <scope>NUCLEOTIDE SEQUENCE [LARGE SCALE GENOMIC DNA]</scope>
    <source>
        <strain evidence="3 4">NLcol2</strain>
    </source>
</reference>
<proteinExistence type="predicted"/>
<dbReference type="Pfam" id="PF09423">
    <property type="entry name" value="PhoD"/>
    <property type="match status" value="1"/>
</dbReference>
<dbReference type="SUPFAM" id="SSF56300">
    <property type="entry name" value="Metallo-dependent phosphatases"/>
    <property type="match status" value="1"/>
</dbReference>
<evidence type="ECO:0000313" key="3">
    <source>
        <dbReference type="EMBL" id="MDZ8120250.1"/>
    </source>
</evidence>
<sequence>MVNRKSFIVSMGGVSVLGALPVWAKGTSTKLDHKFLKGPGLDASMAILNLWGEAAPNKQKMLSLAFAYLNEAPDGSFSGLMQQPEFVALCRASGITHLGGPMLGGISETGARVWIRTLRPSSVSVEINGMRFGPVSSTEESDLTAVVVITGLKPGKEYSYRVLIDDQPIRTDSSTTIRTVPVDHAATRIAFGSCWHRWGIGHPQMDVIRSRKPVAMLMIGDIALQDRLGHLGLQRHDVLLRDLAPRWQRFVSEIPGFASWDDHDYGANDLSGISPEFSVEDQANTRRVFTQSWVNPSYGSESDSRGIFMRTRIGPADVILTDNRTFRRAKNEKYAFLGEEQMAWLKEQLLDCKGPFIILSCGTMWTDFVSNGKDSWGAFDPQGREELFSFIEEQGIKGVLLISGDRHGARGFTIPRKNGFKFYEFGAASLGGRRGPPATNPNWTTQLYGIMGRFAFSEFEFNTTLPDPEVTYRLLDEVGNPIYRLTLTRSQLTP</sequence>
<comment type="caution">
    <text evidence="3">The sequence shown here is derived from an EMBL/GenBank/DDBJ whole genome shotgun (WGS) entry which is preliminary data.</text>
</comment>
<feature type="domain" description="DUF7800" evidence="2">
    <location>
        <begin position="99"/>
        <end position="174"/>
    </location>
</feature>
<dbReference type="PANTHER" id="PTHR33987:SF1">
    <property type="entry name" value="CALCINEURIN-LIKE METALLO-PHOSPHOESTERASE SUPERFAMILY PROTEIN"/>
    <property type="match status" value="1"/>
</dbReference>
<dbReference type="InterPro" id="IPR038607">
    <property type="entry name" value="PhoD-like_sf"/>
</dbReference>
<dbReference type="InterPro" id="IPR056702">
    <property type="entry name" value="DUF7800"/>
</dbReference>
<evidence type="ECO:0000259" key="1">
    <source>
        <dbReference type="Pfam" id="PF09423"/>
    </source>
</evidence>
<feature type="domain" description="PhoD-like phosphatase metallophosphatase" evidence="1">
    <location>
        <begin position="243"/>
        <end position="433"/>
    </location>
</feature>
<dbReference type="Proteomes" id="UP001290861">
    <property type="component" value="Unassembled WGS sequence"/>
</dbReference>
<dbReference type="CDD" id="cd07389">
    <property type="entry name" value="MPP_PhoD"/>
    <property type="match status" value="1"/>
</dbReference>
<protein>
    <submittedName>
        <fullName evidence="3">Alkaline phosphatase D family protein</fullName>
    </submittedName>
</protein>
<keyword evidence="4" id="KW-1185">Reference proteome</keyword>
<name>A0ABU5N1C1_9BACT</name>
<dbReference type="InterPro" id="IPR029052">
    <property type="entry name" value="Metallo-depent_PP-like"/>
</dbReference>
<dbReference type="Pfam" id="PF25077">
    <property type="entry name" value="DUF7800"/>
    <property type="match status" value="1"/>
</dbReference>
<dbReference type="Gene3D" id="3.60.21.70">
    <property type="entry name" value="PhoD-like phosphatase"/>
    <property type="match status" value="1"/>
</dbReference>